<dbReference type="Pfam" id="PF19112">
    <property type="entry name" value="VanA_C"/>
    <property type="match status" value="1"/>
</dbReference>
<dbReference type="PANTHER" id="PTHR21266">
    <property type="entry name" value="IRON-SULFUR DOMAIN CONTAINING PROTEIN"/>
    <property type="match status" value="1"/>
</dbReference>
<reference evidence="7 8" key="1">
    <citation type="submission" date="2020-08" db="EMBL/GenBank/DDBJ databases">
        <title>Cohnella phylogeny.</title>
        <authorList>
            <person name="Dunlap C."/>
        </authorList>
    </citation>
    <scope>NUCLEOTIDE SEQUENCE [LARGE SCALE GENOMIC DNA]</scope>
    <source>
        <strain evidence="7 8">DSM 25241</strain>
    </source>
</reference>
<keyword evidence="7" id="KW-0223">Dioxygenase</keyword>
<dbReference type="InterPro" id="IPR036922">
    <property type="entry name" value="Rieske_2Fe-2S_sf"/>
</dbReference>
<sequence length="327" mass="36868">MQKSIQDPALWNEWHPVALSEEIGEKPKGVSVLGEKLVLYRSSKGVAAMRDLCIHRGVPLSLGRVQGDRIVCAYHGWEYDESGACVCIPAMPKGQAIPTKAKTPTFSCCESLGFVWVCLGEPRRPIPLYEEFVDPELIALRMGPYPVQASGPRVVENFLDVSHLMFVHDGLLGDREFPEINDYSMVEENGVFRSTEIEVYQPDPDGRGHGVISRYTYEIFTPLGVRLIKTADGSDELFHLFLFVLPESETTCTAFMLQLRNYGKDIPDHVFVDFQNTLLVQDKLIVENQKPELLPLDLQAELHLKCDRVAIAYRRRLKELGVTFGTD</sequence>
<evidence type="ECO:0000256" key="4">
    <source>
        <dbReference type="ARBA" id="ARBA00023004"/>
    </source>
</evidence>
<keyword evidence="3" id="KW-0560">Oxidoreductase</keyword>
<keyword evidence="1" id="KW-0001">2Fe-2S</keyword>
<dbReference type="InterPro" id="IPR044043">
    <property type="entry name" value="VanA_C_cat"/>
</dbReference>
<dbReference type="RefSeq" id="WP_185123400.1">
    <property type="nucleotide sequence ID" value="NZ_JACJVQ010000030.1"/>
</dbReference>
<dbReference type="PANTHER" id="PTHR21266:SF60">
    <property type="entry name" value="3-KETOSTEROID-9-ALPHA-MONOOXYGENASE, OXYGENASE COMPONENT"/>
    <property type="match status" value="1"/>
</dbReference>
<dbReference type="InterPro" id="IPR017941">
    <property type="entry name" value="Rieske_2Fe-2S"/>
</dbReference>
<dbReference type="GO" id="GO:0016705">
    <property type="term" value="F:oxidoreductase activity, acting on paired donors, with incorporation or reduction of molecular oxygen"/>
    <property type="evidence" value="ECO:0007669"/>
    <property type="project" value="UniProtKB-ARBA"/>
</dbReference>
<dbReference type="GO" id="GO:0004497">
    <property type="term" value="F:monooxygenase activity"/>
    <property type="evidence" value="ECO:0007669"/>
    <property type="project" value="UniProtKB-ARBA"/>
</dbReference>
<dbReference type="Gene3D" id="3.90.380.10">
    <property type="entry name" value="Naphthalene 1,2-dioxygenase Alpha Subunit, Chain A, domain 1"/>
    <property type="match status" value="1"/>
</dbReference>
<dbReference type="GO" id="GO:0051213">
    <property type="term" value="F:dioxygenase activity"/>
    <property type="evidence" value="ECO:0007669"/>
    <property type="project" value="UniProtKB-KW"/>
</dbReference>
<evidence type="ECO:0000256" key="1">
    <source>
        <dbReference type="ARBA" id="ARBA00022714"/>
    </source>
</evidence>
<keyword evidence="4" id="KW-0408">Iron</keyword>
<evidence type="ECO:0000256" key="5">
    <source>
        <dbReference type="ARBA" id="ARBA00023014"/>
    </source>
</evidence>
<dbReference type="InterPro" id="IPR050584">
    <property type="entry name" value="Cholesterol_7-desaturase"/>
</dbReference>
<dbReference type="EMBL" id="JACJVQ010000030">
    <property type="protein sequence ID" value="MBB6638191.1"/>
    <property type="molecule type" value="Genomic_DNA"/>
</dbReference>
<name>A0A841TAE4_9BACL</name>
<accession>A0A841TAE4</accession>
<dbReference type="Gene3D" id="2.102.10.10">
    <property type="entry name" value="Rieske [2Fe-2S] iron-sulphur domain"/>
    <property type="match status" value="1"/>
</dbReference>
<dbReference type="SUPFAM" id="SSF55961">
    <property type="entry name" value="Bet v1-like"/>
    <property type="match status" value="1"/>
</dbReference>
<keyword evidence="5" id="KW-0411">Iron-sulfur</keyword>
<evidence type="ECO:0000313" key="7">
    <source>
        <dbReference type="EMBL" id="MBB6638191.1"/>
    </source>
</evidence>
<feature type="domain" description="Rieske" evidence="6">
    <location>
        <begin position="14"/>
        <end position="117"/>
    </location>
</feature>
<dbReference type="SUPFAM" id="SSF50022">
    <property type="entry name" value="ISP domain"/>
    <property type="match status" value="1"/>
</dbReference>
<proteinExistence type="predicted"/>
<evidence type="ECO:0000313" key="8">
    <source>
        <dbReference type="Proteomes" id="UP000535838"/>
    </source>
</evidence>
<dbReference type="Pfam" id="PF00355">
    <property type="entry name" value="Rieske"/>
    <property type="match status" value="1"/>
</dbReference>
<keyword evidence="2" id="KW-0479">Metal-binding</keyword>
<dbReference type="PROSITE" id="PS00570">
    <property type="entry name" value="RING_HYDROXYL_ALPHA"/>
    <property type="match status" value="1"/>
</dbReference>
<dbReference type="GO" id="GO:0005506">
    <property type="term" value="F:iron ion binding"/>
    <property type="evidence" value="ECO:0007669"/>
    <property type="project" value="InterPro"/>
</dbReference>
<keyword evidence="8" id="KW-1185">Reference proteome</keyword>
<comment type="caution">
    <text evidence="7">The sequence shown here is derived from an EMBL/GenBank/DDBJ whole genome shotgun (WGS) entry which is preliminary data.</text>
</comment>
<dbReference type="GO" id="GO:0051537">
    <property type="term" value="F:2 iron, 2 sulfur cluster binding"/>
    <property type="evidence" value="ECO:0007669"/>
    <property type="project" value="UniProtKB-KW"/>
</dbReference>
<dbReference type="PROSITE" id="PS51296">
    <property type="entry name" value="RIESKE"/>
    <property type="match status" value="1"/>
</dbReference>
<dbReference type="Proteomes" id="UP000535838">
    <property type="component" value="Unassembled WGS sequence"/>
</dbReference>
<evidence type="ECO:0000256" key="2">
    <source>
        <dbReference type="ARBA" id="ARBA00022723"/>
    </source>
</evidence>
<gene>
    <name evidence="7" type="ORF">H7B67_29015</name>
</gene>
<protein>
    <submittedName>
        <fullName evidence="7">Aromatic ring-hydroxylating dioxygenase subunit alpha</fullName>
    </submittedName>
</protein>
<organism evidence="7 8">
    <name type="scientific">Cohnella thailandensis</name>
    <dbReference type="NCBI Taxonomy" id="557557"/>
    <lineage>
        <taxon>Bacteria</taxon>
        <taxon>Bacillati</taxon>
        <taxon>Bacillota</taxon>
        <taxon>Bacilli</taxon>
        <taxon>Bacillales</taxon>
        <taxon>Paenibacillaceae</taxon>
        <taxon>Cohnella</taxon>
    </lineage>
</organism>
<dbReference type="AlphaFoldDB" id="A0A841TAE4"/>
<dbReference type="InterPro" id="IPR015881">
    <property type="entry name" value="ARHD_Rieske_2Fe_2S"/>
</dbReference>
<evidence type="ECO:0000256" key="3">
    <source>
        <dbReference type="ARBA" id="ARBA00023002"/>
    </source>
</evidence>
<evidence type="ECO:0000259" key="6">
    <source>
        <dbReference type="PROSITE" id="PS51296"/>
    </source>
</evidence>